<evidence type="ECO:0000313" key="1">
    <source>
        <dbReference type="EMBL" id="SVE25265.1"/>
    </source>
</evidence>
<dbReference type="EMBL" id="UINC01204507">
    <property type="protein sequence ID" value="SVE25265.1"/>
    <property type="molecule type" value="Genomic_DNA"/>
</dbReference>
<organism evidence="1">
    <name type="scientific">marine metagenome</name>
    <dbReference type="NCBI Taxonomy" id="408172"/>
    <lineage>
        <taxon>unclassified sequences</taxon>
        <taxon>metagenomes</taxon>
        <taxon>ecological metagenomes</taxon>
    </lineage>
</organism>
<gene>
    <name evidence="1" type="ORF">METZ01_LOCUS478119</name>
</gene>
<dbReference type="AlphaFoldDB" id="A0A383C110"/>
<proteinExistence type="predicted"/>
<accession>A0A383C110</accession>
<name>A0A383C110_9ZZZZ</name>
<protein>
    <submittedName>
        <fullName evidence="1">Uncharacterized protein</fullName>
    </submittedName>
</protein>
<sequence length="61" mass="6778">MFLFSVFSGLAIVLTFMLGKPVIERGPSKYIQMNESLFLEVFFYEKSIGFVESGAQGSSVC</sequence>
<reference evidence="1" key="1">
    <citation type="submission" date="2018-05" db="EMBL/GenBank/DDBJ databases">
        <authorList>
            <person name="Lanie J.A."/>
            <person name="Ng W.-L."/>
            <person name="Kazmierczak K.M."/>
            <person name="Andrzejewski T.M."/>
            <person name="Davidsen T.M."/>
            <person name="Wayne K.J."/>
            <person name="Tettelin H."/>
            <person name="Glass J.I."/>
            <person name="Rusch D."/>
            <person name="Podicherti R."/>
            <person name="Tsui H.-C.T."/>
            <person name="Winkler M.E."/>
        </authorList>
    </citation>
    <scope>NUCLEOTIDE SEQUENCE</scope>
</reference>